<evidence type="ECO:0000313" key="9">
    <source>
        <dbReference type="EMBL" id="AEN97505.1"/>
    </source>
</evidence>
<dbReference type="Gene3D" id="3.90.550.10">
    <property type="entry name" value="Spore Coat Polysaccharide Biosynthesis Protein SpsA, Chain A"/>
    <property type="match status" value="1"/>
</dbReference>
<dbReference type="PANTHER" id="PTHR48090">
    <property type="entry name" value="UNDECAPRENYL-PHOSPHATE 4-DEOXY-4-FORMAMIDO-L-ARABINOSE TRANSFERASE-RELATED"/>
    <property type="match status" value="1"/>
</dbReference>
<evidence type="ECO:0000259" key="8">
    <source>
        <dbReference type="Pfam" id="PF00535"/>
    </source>
</evidence>
<keyword evidence="3 9" id="KW-0808">Transferase</keyword>
<dbReference type="STRING" id="585394.RHOM_11985"/>
<evidence type="ECO:0000313" key="10">
    <source>
        <dbReference type="Proteomes" id="UP000008178"/>
    </source>
</evidence>
<keyword evidence="6 7" id="KW-0472">Membrane</keyword>
<feature type="transmembrane region" description="Helical" evidence="7">
    <location>
        <begin position="266"/>
        <end position="288"/>
    </location>
</feature>
<keyword evidence="4 7" id="KW-0812">Transmembrane</keyword>
<gene>
    <name evidence="9" type="ordered locus">RHOM_11985</name>
</gene>
<dbReference type="InterPro" id="IPR001173">
    <property type="entry name" value="Glyco_trans_2-like"/>
</dbReference>
<dbReference type="InterPro" id="IPR050256">
    <property type="entry name" value="Glycosyltransferase_2"/>
</dbReference>
<dbReference type="InterPro" id="IPR029044">
    <property type="entry name" value="Nucleotide-diphossugar_trans"/>
</dbReference>
<dbReference type="Pfam" id="PF00535">
    <property type="entry name" value="Glycos_transf_2"/>
    <property type="match status" value="1"/>
</dbReference>
<evidence type="ECO:0000256" key="5">
    <source>
        <dbReference type="ARBA" id="ARBA00022989"/>
    </source>
</evidence>
<evidence type="ECO:0000256" key="7">
    <source>
        <dbReference type="SAM" id="Phobius"/>
    </source>
</evidence>
<dbReference type="EMBL" id="CP003040">
    <property type="protein sequence ID" value="AEN97505.1"/>
    <property type="molecule type" value="Genomic_DNA"/>
</dbReference>
<keyword evidence="2" id="KW-0328">Glycosyltransferase</keyword>
<dbReference type="GO" id="GO:0005886">
    <property type="term" value="C:plasma membrane"/>
    <property type="evidence" value="ECO:0007669"/>
    <property type="project" value="TreeGrafter"/>
</dbReference>
<dbReference type="PANTHER" id="PTHR48090:SF1">
    <property type="entry name" value="PROPHAGE BACTOPRENOL GLUCOSYL TRANSFERASE HOMOLOG"/>
    <property type="match status" value="1"/>
</dbReference>
<dbReference type="HOGENOM" id="CLU_033536_0_1_9"/>
<dbReference type="KEGG" id="rho:RHOM_11985"/>
<reference evidence="9 10" key="1">
    <citation type="journal article" date="2015" name="Genome Announc.">
        <title>Complete genome sequence of the human gut symbiont Roseburia hominis.</title>
        <authorList>
            <person name="Travis A.J."/>
            <person name="Kelly D."/>
            <person name="Flint H.J."/>
            <person name="Aminov R.I."/>
        </authorList>
    </citation>
    <scope>NUCLEOTIDE SEQUENCE [LARGE SCALE GENOMIC DNA]</scope>
    <source>
        <strain evidence="10">DSM 16839 / JCM 17582 / NCIMB 14029 / A2-183</strain>
    </source>
</reference>
<dbReference type="GO" id="GO:0016757">
    <property type="term" value="F:glycosyltransferase activity"/>
    <property type="evidence" value="ECO:0007669"/>
    <property type="project" value="UniProtKB-KW"/>
</dbReference>
<dbReference type="Proteomes" id="UP000008178">
    <property type="component" value="Chromosome"/>
</dbReference>
<evidence type="ECO:0000256" key="4">
    <source>
        <dbReference type="ARBA" id="ARBA00022692"/>
    </source>
</evidence>
<organism evidence="9 10">
    <name type="scientific">Roseburia hominis (strain DSM 16839 / JCM 17582 / NCIMB 14029 / A2-183)</name>
    <dbReference type="NCBI Taxonomy" id="585394"/>
    <lineage>
        <taxon>Bacteria</taxon>
        <taxon>Bacillati</taxon>
        <taxon>Bacillota</taxon>
        <taxon>Clostridia</taxon>
        <taxon>Lachnospirales</taxon>
        <taxon>Lachnospiraceae</taxon>
        <taxon>Roseburia</taxon>
    </lineage>
</organism>
<keyword evidence="5 7" id="KW-1133">Transmembrane helix</keyword>
<sequence>MKDKMLSVIIPAYNEEAMIPITAKCVAGLLEKEKIVYELVFVNDGSRDATWEKIRKASDDNPYVRGICFSRNFGKESAMMAGLAYAKGAACVIIDCDLQHPPEKIIEMYHLWENGYKVVEGVKLSRGRESFLHKWAAGMFYALISAATKIDMRNASDFKLMDREVVDAILKMPEKQFFFRAISSWVGFKSTSVEFEVQERQQGESKWSVKSLIRYAVTNITSFSSVPLQLVTWSGFLFFLFALVIGIQTLVRFIMHDSLEGFTTVIMLQLITSSILMIAVGIIGYYIAKIYDEVKDRPRYIVEEETGENKTDG</sequence>
<evidence type="ECO:0000256" key="6">
    <source>
        <dbReference type="ARBA" id="ARBA00023136"/>
    </source>
</evidence>
<name>G2T460_ROSHA</name>
<dbReference type="SUPFAM" id="SSF53448">
    <property type="entry name" value="Nucleotide-diphospho-sugar transferases"/>
    <property type="match status" value="1"/>
</dbReference>
<feature type="domain" description="Glycosyltransferase 2-like" evidence="8">
    <location>
        <begin position="7"/>
        <end position="167"/>
    </location>
</feature>
<accession>G2T460</accession>
<dbReference type="eggNOG" id="COG0463">
    <property type="taxonomic scope" value="Bacteria"/>
</dbReference>
<comment type="subcellular location">
    <subcellularLocation>
        <location evidence="1">Membrane</location>
        <topology evidence="1">Multi-pass membrane protein</topology>
    </subcellularLocation>
</comment>
<evidence type="ECO:0000256" key="1">
    <source>
        <dbReference type="ARBA" id="ARBA00004141"/>
    </source>
</evidence>
<proteinExistence type="predicted"/>
<protein>
    <submittedName>
        <fullName evidence="9">Family 2 glycosyl transferase</fullName>
    </submittedName>
</protein>
<dbReference type="CDD" id="cd04187">
    <property type="entry name" value="DPM1_like_bac"/>
    <property type="match status" value="1"/>
</dbReference>
<evidence type="ECO:0000256" key="2">
    <source>
        <dbReference type="ARBA" id="ARBA00022676"/>
    </source>
</evidence>
<keyword evidence="10" id="KW-1185">Reference proteome</keyword>
<dbReference type="AlphaFoldDB" id="G2T460"/>
<evidence type="ECO:0000256" key="3">
    <source>
        <dbReference type="ARBA" id="ARBA00022679"/>
    </source>
</evidence>
<feature type="transmembrane region" description="Helical" evidence="7">
    <location>
        <begin position="230"/>
        <end position="254"/>
    </location>
</feature>